<proteinExistence type="predicted"/>
<evidence type="ECO:0000256" key="1">
    <source>
        <dbReference type="SAM" id="MobiDB-lite"/>
    </source>
</evidence>
<feature type="non-terminal residue" evidence="2">
    <location>
        <position position="91"/>
    </location>
</feature>
<dbReference type="RefSeq" id="WP_238746480.1">
    <property type="nucleotide sequence ID" value="NZ_JAKOOW010000021.1"/>
</dbReference>
<dbReference type="Proteomes" id="UP001298424">
    <property type="component" value="Unassembled WGS sequence"/>
</dbReference>
<evidence type="ECO:0000313" key="2">
    <source>
        <dbReference type="EMBL" id="MCG6503858.1"/>
    </source>
</evidence>
<evidence type="ECO:0008006" key="4">
    <source>
        <dbReference type="Google" id="ProtNLM"/>
    </source>
</evidence>
<keyword evidence="3" id="KW-1185">Reference proteome</keyword>
<feature type="compositionally biased region" description="Basic and acidic residues" evidence="1">
    <location>
        <begin position="56"/>
        <end position="74"/>
    </location>
</feature>
<accession>A0ABS9NM36</accession>
<dbReference type="EMBL" id="JAKOOW010000021">
    <property type="protein sequence ID" value="MCG6503858.1"/>
    <property type="molecule type" value="Genomic_DNA"/>
</dbReference>
<reference evidence="2 3" key="1">
    <citation type="submission" date="2022-02" db="EMBL/GenBank/DDBJ databases">
        <title>Genome sequence data of Kingella unionensis sp. nov. strain CICC 24913 (CCUG 75125).</title>
        <authorList>
            <person name="Xiao M."/>
        </authorList>
    </citation>
    <scope>NUCLEOTIDE SEQUENCE [LARGE SCALE GENOMIC DNA]</scope>
    <source>
        <strain evidence="2 3">CICC 24913</strain>
    </source>
</reference>
<organism evidence="2 3">
    <name type="scientific">Kingella pumchi</name>
    <dbReference type="NCBI Taxonomy" id="2779506"/>
    <lineage>
        <taxon>Bacteria</taxon>
        <taxon>Pseudomonadati</taxon>
        <taxon>Pseudomonadota</taxon>
        <taxon>Betaproteobacteria</taxon>
        <taxon>Neisseriales</taxon>
        <taxon>Neisseriaceae</taxon>
        <taxon>Kingella</taxon>
    </lineage>
</organism>
<evidence type="ECO:0000313" key="3">
    <source>
        <dbReference type="Proteomes" id="UP001298424"/>
    </source>
</evidence>
<feature type="region of interest" description="Disordered" evidence="1">
    <location>
        <begin position="45"/>
        <end position="91"/>
    </location>
</feature>
<comment type="caution">
    <text evidence="2">The sequence shown here is derived from an EMBL/GenBank/DDBJ whole genome shotgun (WGS) entry which is preliminary data.</text>
</comment>
<protein>
    <recommendedName>
        <fullName evidence="4">Lipoprotein</fullName>
    </recommendedName>
</protein>
<sequence length="91" mass="10060">MIKTVLALSLSALVAGCTFKGFKLPPDASLSWKLCNERTIYPAIHTPPTASDEEQREMLKQMGLRDKRKRDDMRSCGYNPIAGGDQEADAC</sequence>
<gene>
    <name evidence="2" type="ORF">MB824_05030</name>
</gene>
<dbReference type="PROSITE" id="PS51257">
    <property type="entry name" value="PROKAR_LIPOPROTEIN"/>
    <property type="match status" value="1"/>
</dbReference>
<name>A0ABS9NM36_9NEIS</name>